<reference evidence="2" key="1">
    <citation type="submission" date="2021-01" db="EMBL/GenBank/DDBJ databases">
        <title>Whole genome shotgun sequence of Rhizocola hellebori NBRC 109834.</title>
        <authorList>
            <person name="Komaki H."/>
            <person name="Tamura T."/>
        </authorList>
    </citation>
    <scope>NUCLEOTIDE SEQUENCE</scope>
    <source>
        <strain evidence="2">NBRC 109834</strain>
    </source>
</reference>
<dbReference type="GO" id="GO:0043041">
    <property type="term" value="P:amino acid activation for nonribosomal peptide biosynthetic process"/>
    <property type="evidence" value="ECO:0007669"/>
    <property type="project" value="TreeGrafter"/>
</dbReference>
<organism evidence="2 3">
    <name type="scientific">Rhizocola hellebori</name>
    <dbReference type="NCBI Taxonomy" id="1392758"/>
    <lineage>
        <taxon>Bacteria</taxon>
        <taxon>Bacillati</taxon>
        <taxon>Actinomycetota</taxon>
        <taxon>Actinomycetes</taxon>
        <taxon>Micromonosporales</taxon>
        <taxon>Micromonosporaceae</taxon>
        <taxon>Rhizocola</taxon>
    </lineage>
</organism>
<keyword evidence="3" id="KW-1185">Reference proteome</keyword>
<dbReference type="PANTHER" id="PTHR45527">
    <property type="entry name" value="NONRIBOSOMAL PEPTIDE SYNTHETASE"/>
    <property type="match status" value="1"/>
</dbReference>
<gene>
    <name evidence="2" type="ORF">Rhe02_00830</name>
</gene>
<accession>A0A8J3Q267</accession>
<evidence type="ECO:0000313" key="3">
    <source>
        <dbReference type="Proteomes" id="UP000612899"/>
    </source>
</evidence>
<sequence length="547" mass="58560">MDELTLAQQAIWFEGVLRPEVSNTGFFSVSLTGEADLALILRSCAAIVARHPALRCLVRLVDGQPWLQELPSWTPIGFQTLDLECPPGEEMTASAAWQVAAGKQSWDLTRETPIHFTLLRHGPGRCTLVVAAHHLCFDGRSKFLFAREFGCLMSGGQLDPGPVPTFRPLPDLEALHEANVFWGSLDLGSVAPLGLPHGPGPDGGGPIGTVDFGLPSGTQETLRELAAAAGTNLFGGLLAALGCLFYAYGNERMVFTLPADVSSRLGPPSIGLAVNSVPVYLQLPRAATFAEALAAGREACAQVRRFRSVPFTRLAAAGARNLFGSVSVSFMRAAVDIPAIAGLQARWNFLAPNTAQTCDLMFHLRDAPDGIPARLDHRRQAVGPEVAQRVVTDLETILAAALKDPARRVDELLRPARPTAHLLVVGPGGNPLPPGLDGQLVMEGEYASREVFGRARVGPSGEIVFLGNESDTITWAGLSVNLREAERLLMLQPGVASASAWRDGNAFAVRVTARRGHRPDPTALRRLLKRPGWLRLSTLELADGQPG</sequence>
<dbReference type="Gene3D" id="3.30.559.30">
    <property type="entry name" value="Nonribosomal peptide synthetase, condensation domain"/>
    <property type="match status" value="1"/>
</dbReference>
<dbReference type="EMBL" id="BONY01000001">
    <property type="protein sequence ID" value="GIH02016.1"/>
    <property type="molecule type" value="Genomic_DNA"/>
</dbReference>
<dbReference type="Gene3D" id="3.30.559.10">
    <property type="entry name" value="Chloramphenicol acetyltransferase-like domain"/>
    <property type="match status" value="1"/>
</dbReference>
<proteinExistence type="predicted"/>
<dbReference type="GO" id="GO:0031177">
    <property type="term" value="F:phosphopantetheine binding"/>
    <property type="evidence" value="ECO:0007669"/>
    <property type="project" value="TreeGrafter"/>
</dbReference>
<dbReference type="GO" id="GO:0047527">
    <property type="term" value="F:2,3-dihydroxybenzoate-serine ligase activity"/>
    <property type="evidence" value="ECO:0007669"/>
    <property type="project" value="TreeGrafter"/>
</dbReference>
<name>A0A8J3Q267_9ACTN</name>
<dbReference type="SUPFAM" id="SSF52777">
    <property type="entry name" value="CoA-dependent acyltransferases"/>
    <property type="match status" value="2"/>
</dbReference>
<dbReference type="GO" id="GO:0009239">
    <property type="term" value="P:enterobactin biosynthetic process"/>
    <property type="evidence" value="ECO:0007669"/>
    <property type="project" value="TreeGrafter"/>
</dbReference>
<comment type="caution">
    <text evidence="2">The sequence shown here is derived from an EMBL/GenBank/DDBJ whole genome shotgun (WGS) entry which is preliminary data.</text>
</comment>
<protein>
    <recommendedName>
        <fullName evidence="1">Condensation domain-containing protein</fullName>
    </recommendedName>
</protein>
<dbReference type="PANTHER" id="PTHR45527:SF1">
    <property type="entry name" value="FATTY ACID SYNTHASE"/>
    <property type="match status" value="1"/>
</dbReference>
<dbReference type="InterPro" id="IPR023213">
    <property type="entry name" value="CAT-like_dom_sf"/>
</dbReference>
<dbReference type="AlphaFoldDB" id="A0A8J3Q267"/>
<dbReference type="GO" id="GO:0009366">
    <property type="term" value="C:enterobactin synthetase complex"/>
    <property type="evidence" value="ECO:0007669"/>
    <property type="project" value="TreeGrafter"/>
</dbReference>
<feature type="domain" description="Condensation" evidence="1">
    <location>
        <begin position="4"/>
        <end position="412"/>
    </location>
</feature>
<dbReference type="SUPFAM" id="SSF56801">
    <property type="entry name" value="Acetyl-CoA synthetase-like"/>
    <property type="match status" value="1"/>
</dbReference>
<dbReference type="GO" id="GO:0005829">
    <property type="term" value="C:cytosol"/>
    <property type="evidence" value="ECO:0007669"/>
    <property type="project" value="TreeGrafter"/>
</dbReference>
<dbReference type="Proteomes" id="UP000612899">
    <property type="component" value="Unassembled WGS sequence"/>
</dbReference>
<evidence type="ECO:0000313" key="2">
    <source>
        <dbReference type="EMBL" id="GIH02016.1"/>
    </source>
</evidence>
<dbReference type="InterPro" id="IPR001242">
    <property type="entry name" value="Condensation_dom"/>
</dbReference>
<dbReference type="Pfam" id="PF00668">
    <property type="entry name" value="Condensation"/>
    <property type="match status" value="1"/>
</dbReference>
<dbReference type="RefSeq" id="WP_203905968.1">
    <property type="nucleotide sequence ID" value="NZ_BONY01000001.1"/>
</dbReference>
<evidence type="ECO:0000259" key="1">
    <source>
        <dbReference type="Pfam" id="PF00668"/>
    </source>
</evidence>
<dbReference type="GO" id="GO:0008610">
    <property type="term" value="P:lipid biosynthetic process"/>
    <property type="evidence" value="ECO:0007669"/>
    <property type="project" value="UniProtKB-ARBA"/>
</dbReference>